<dbReference type="OrthoDB" id="8692at2157"/>
<feature type="region of interest" description="Disordered" evidence="1">
    <location>
        <begin position="581"/>
        <end position="601"/>
    </location>
</feature>
<dbReference type="RefSeq" id="WP_092902746.1">
    <property type="nucleotide sequence ID" value="NZ_FOZS01000001.1"/>
</dbReference>
<dbReference type="GO" id="GO:0004066">
    <property type="term" value="F:asparagine synthase (glutamine-hydrolyzing) activity"/>
    <property type="evidence" value="ECO:0007669"/>
    <property type="project" value="InterPro"/>
</dbReference>
<feature type="domain" description="Asparagine synthetase" evidence="2">
    <location>
        <begin position="223"/>
        <end position="304"/>
    </location>
</feature>
<evidence type="ECO:0000313" key="4">
    <source>
        <dbReference type="Proteomes" id="UP000199199"/>
    </source>
</evidence>
<dbReference type="InterPro" id="IPR051786">
    <property type="entry name" value="ASN_synthetase/amidase"/>
</dbReference>
<reference evidence="4" key="1">
    <citation type="submission" date="2016-10" db="EMBL/GenBank/DDBJ databases">
        <authorList>
            <person name="Varghese N."/>
            <person name="Submissions S."/>
        </authorList>
    </citation>
    <scope>NUCLEOTIDE SEQUENCE [LARGE SCALE GENOMIC DNA]</scope>
    <source>
        <strain evidence="4">DSM 22427</strain>
    </source>
</reference>
<protein>
    <submittedName>
        <fullName evidence="3">Asparagine synthase (Glutamine-hydrolysing)</fullName>
    </submittedName>
</protein>
<dbReference type="Proteomes" id="UP000199199">
    <property type="component" value="Unassembled WGS sequence"/>
</dbReference>
<dbReference type="SUPFAM" id="SSF56235">
    <property type="entry name" value="N-terminal nucleophile aminohydrolases (Ntn hydrolases)"/>
    <property type="match status" value="1"/>
</dbReference>
<dbReference type="Gene3D" id="3.40.50.620">
    <property type="entry name" value="HUPs"/>
    <property type="match status" value="1"/>
</dbReference>
<dbReference type="GO" id="GO:0006529">
    <property type="term" value="P:asparagine biosynthetic process"/>
    <property type="evidence" value="ECO:0007669"/>
    <property type="project" value="InterPro"/>
</dbReference>
<gene>
    <name evidence="3" type="ORF">SAMN04488556_1278</name>
</gene>
<dbReference type="Gene3D" id="3.60.20.10">
    <property type="entry name" value="Glutamine Phosphoribosylpyrophosphate, subunit 1, domain 1"/>
    <property type="match status" value="1"/>
</dbReference>
<feature type="compositionally biased region" description="Acidic residues" evidence="1">
    <location>
        <begin position="583"/>
        <end position="592"/>
    </location>
</feature>
<dbReference type="Pfam" id="PF00733">
    <property type="entry name" value="Asn_synthase"/>
    <property type="match status" value="1"/>
</dbReference>
<accession>A0A1I6QHV2</accession>
<dbReference type="InterPro" id="IPR014729">
    <property type="entry name" value="Rossmann-like_a/b/a_fold"/>
</dbReference>
<evidence type="ECO:0000313" key="3">
    <source>
        <dbReference type="EMBL" id="SFS51935.1"/>
    </source>
</evidence>
<dbReference type="InterPro" id="IPR029055">
    <property type="entry name" value="Ntn_hydrolases_N"/>
</dbReference>
<sequence>MPGITVADEPIDRGAVDDALGSVCFTDRYDSHYVIDDEGIVAHSGYDEYPIEVFDTDAYTIVLEGHLYGTDDVETTVTEAAELVAGARTEELSEWVGERDGDFLLVVVDQDDGETWAINDAFGRLPTYRATVGGTTILTRELKVVRELAGQIGDGLEPDSLALGQMLLFGYPLGTRTLFEGVEQLPPGSVLELESDTADSIHEFQFDEHANEHRSVEENARRLRDRFVDACQNRASVTGETVVSLSGGLDSRAVIAGYTHADGELLAATSARTNGGNAAEVDVARQVANALEVPWQSYVADRTDRHRELLLEMSQGMNNLGMSLGLNFAEQVAADHPDATFVTGDGGDKAIPDLTPSKDVDSMDELVELVVDGQQVFSLEEVTDIVDVDPARLVSSVRSRLLSYPESTLEGRYVHFLVRERGINWLNHGEDRTRYYTWSTTPFYALPFFEEAMACPPAQKDGTKLYREFLAQLSPATLEIDYVDFGAPIDSLTYRVKRFGYDWLSEHPGLKDRVFGLLGQGESGADSPPMALAEATSDPSDFREHFSSEAVQRVTWSGGRYTATQQYFLLTLIAAVRGTDGSSEADSESVDGEAEKLSVSQ</sequence>
<dbReference type="InterPro" id="IPR001962">
    <property type="entry name" value="Asn_synthase"/>
</dbReference>
<proteinExistence type="predicted"/>
<name>A0A1I6QHV2_9EURY</name>
<organism evidence="3 4">
    <name type="scientific">Halostagnicola kamekurae</name>
    <dbReference type="NCBI Taxonomy" id="619731"/>
    <lineage>
        <taxon>Archaea</taxon>
        <taxon>Methanobacteriati</taxon>
        <taxon>Methanobacteriota</taxon>
        <taxon>Stenosarchaea group</taxon>
        <taxon>Halobacteria</taxon>
        <taxon>Halobacteriales</taxon>
        <taxon>Natrialbaceae</taxon>
        <taxon>Halostagnicola</taxon>
    </lineage>
</organism>
<dbReference type="AlphaFoldDB" id="A0A1I6QHV2"/>
<evidence type="ECO:0000256" key="1">
    <source>
        <dbReference type="SAM" id="MobiDB-lite"/>
    </source>
</evidence>
<dbReference type="PANTHER" id="PTHR43284:SF1">
    <property type="entry name" value="ASPARAGINE SYNTHETASE"/>
    <property type="match status" value="1"/>
</dbReference>
<dbReference type="EMBL" id="FOZS01000001">
    <property type="protein sequence ID" value="SFS51935.1"/>
    <property type="molecule type" value="Genomic_DNA"/>
</dbReference>
<dbReference type="PANTHER" id="PTHR43284">
    <property type="entry name" value="ASPARAGINE SYNTHETASE (GLUTAMINE-HYDROLYZING)"/>
    <property type="match status" value="1"/>
</dbReference>
<evidence type="ECO:0000259" key="2">
    <source>
        <dbReference type="Pfam" id="PF00733"/>
    </source>
</evidence>
<keyword evidence="4" id="KW-1185">Reference proteome</keyword>
<dbReference type="SUPFAM" id="SSF52402">
    <property type="entry name" value="Adenine nucleotide alpha hydrolases-like"/>
    <property type="match status" value="1"/>
</dbReference>